<evidence type="ECO:0000313" key="3">
    <source>
        <dbReference type="Proteomes" id="UP000230407"/>
    </source>
</evidence>
<dbReference type="Proteomes" id="UP000230407">
    <property type="component" value="Unassembled WGS sequence"/>
</dbReference>
<feature type="transmembrane region" description="Helical" evidence="1">
    <location>
        <begin position="157"/>
        <end position="181"/>
    </location>
</feature>
<keyword evidence="3" id="KW-1185">Reference proteome</keyword>
<feature type="transmembrane region" description="Helical" evidence="1">
    <location>
        <begin position="132"/>
        <end position="151"/>
    </location>
</feature>
<dbReference type="Pfam" id="PF06182">
    <property type="entry name" value="ABC2_membrane_6"/>
    <property type="match status" value="1"/>
</dbReference>
<gene>
    <name evidence="2" type="ORF">CUT44_03185</name>
</gene>
<dbReference type="RefSeq" id="WP_100200577.1">
    <property type="nucleotide sequence ID" value="NZ_PGGW01000011.1"/>
</dbReference>
<name>A0A2M8M5P6_9ACTN</name>
<keyword evidence="1" id="KW-0472">Membrane</keyword>
<comment type="caution">
    <text evidence="2">The sequence shown here is derived from an EMBL/GenBank/DDBJ whole genome shotgun (WGS) entry which is preliminary data.</text>
</comment>
<feature type="transmembrane region" description="Helical" evidence="1">
    <location>
        <begin position="38"/>
        <end position="56"/>
    </location>
</feature>
<keyword evidence="1" id="KW-1133">Transmembrane helix</keyword>
<dbReference type="PANTHER" id="PTHR36832:SF1">
    <property type="entry name" value="SLR1174 PROTEIN"/>
    <property type="match status" value="1"/>
</dbReference>
<proteinExistence type="predicted"/>
<dbReference type="InterPro" id="IPR010390">
    <property type="entry name" value="ABC-2_transporter-like"/>
</dbReference>
<accession>A0A2M8M5P6</accession>
<dbReference type="PANTHER" id="PTHR36832">
    <property type="entry name" value="SLR1174 PROTEIN-RELATED"/>
    <property type="match status" value="1"/>
</dbReference>
<keyword evidence="1" id="KW-0812">Transmembrane</keyword>
<organism evidence="2 3">
    <name type="scientific">Streptomyces carminius</name>
    <dbReference type="NCBI Taxonomy" id="2665496"/>
    <lineage>
        <taxon>Bacteria</taxon>
        <taxon>Bacillati</taxon>
        <taxon>Actinomycetota</taxon>
        <taxon>Actinomycetes</taxon>
        <taxon>Kitasatosporales</taxon>
        <taxon>Streptomycetaceae</taxon>
        <taxon>Streptomyces</taxon>
    </lineage>
</organism>
<feature type="transmembrane region" description="Helical" evidence="1">
    <location>
        <begin position="193"/>
        <end position="215"/>
    </location>
</feature>
<evidence type="ECO:0000313" key="2">
    <source>
        <dbReference type="EMBL" id="PJE99535.1"/>
    </source>
</evidence>
<feature type="transmembrane region" description="Helical" evidence="1">
    <location>
        <begin position="252"/>
        <end position="270"/>
    </location>
</feature>
<reference evidence="2 3" key="1">
    <citation type="submission" date="2017-11" db="EMBL/GenBank/DDBJ databases">
        <title>Streptomyces carmine sp. nov., a novel actinomycete isolated from Sophora alopecuroides in Xinjiang, China.</title>
        <authorList>
            <person name="Wang Y."/>
            <person name="Luo X."/>
            <person name="Wan C."/>
            <person name="Zhang L."/>
        </authorList>
    </citation>
    <scope>NUCLEOTIDE SEQUENCE [LARGE SCALE GENOMIC DNA]</scope>
    <source>
        <strain evidence="2 3">TRM SA0054</strain>
    </source>
</reference>
<evidence type="ECO:0008006" key="4">
    <source>
        <dbReference type="Google" id="ProtNLM"/>
    </source>
</evidence>
<evidence type="ECO:0000256" key="1">
    <source>
        <dbReference type="SAM" id="Phobius"/>
    </source>
</evidence>
<sequence>MTAPLPDPLPAPARAPARHAWRAARITPLGELSSPPRLTATAVRLTVQIFLVVFLWRGLYAQTDGAVAGLDREQAVAYAVLAVLATRVRDLNRHLGRDTVQQHLHFGTIAYWFLRPVPPHRYHALRALGDQLYGFAWVIAGYLVCRAAGVLPPPASAAAAAAFAAGVLLGQTVLYFVMALTDLLCFWTLRDDAALQIVQFAQNLLSGAFAPLWFFPGWFRTMSDLLPFQATLNTPLSLYIGRIPPAEAPRALLVQVMWVVVLAALTRWLWHRAALRVVPQGG</sequence>
<protein>
    <recommendedName>
        <fullName evidence="4">ABC transporter permease</fullName>
    </recommendedName>
</protein>
<dbReference type="EMBL" id="PGGW01000011">
    <property type="protein sequence ID" value="PJE99535.1"/>
    <property type="molecule type" value="Genomic_DNA"/>
</dbReference>
<dbReference type="AlphaFoldDB" id="A0A2M8M5P6"/>